<gene>
    <name evidence="1" type="ORF">V1I91_14935</name>
</gene>
<evidence type="ECO:0000313" key="1">
    <source>
        <dbReference type="EMBL" id="MEE1977378.1"/>
    </source>
</evidence>
<dbReference type="RefSeq" id="WP_272652068.1">
    <property type="nucleotide sequence ID" value="NZ_JAZDDG010000007.1"/>
</dbReference>
<sequence length="172" mass="18676">MKGLVAVMFFLGMGFYGTSQYVDRTNFRAGLVGGIVTGDYSEDYSLNLGLDIYQHWGVSREIDLGLTTGFSNAFGEKQTITNGGLTAETEFDNIQFIPVGGSFRIYPTSGFKFGGDVGYAIGVNKGNEGGFYYRPSLGIDLNQGSSELNISYFVVNDDASFASVLLGYLFLF</sequence>
<comment type="caution">
    <text evidence="1">The sequence shown here is derived from an EMBL/GenBank/DDBJ whole genome shotgun (WGS) entry which is preliminary data.</text>
</comment>
<evidence type="ECO:0008006" key="3">
    <source>
        <dbReference type="Google" id="ProtNLM"/>
    </source>
</evidence>
<dbReference type="Proteomes" id="UP001356308">
    <property type="component" value="Unassembled WGS sequence"/>
</dbReference>
<organism evidence="1 2">
    <name type="scientific">Maribacter cobaltidurans</name>
    <dbReference type="NCBI Taxonomy" id="1178778"/>
    <lineage>
        <taxon>Bacteria</taxon>
        <taxon>Pseudomonadati</taxon>
        <taxon>Bacteroidota</taxon>
        <taxon>Flavobacteriia</taxon>
        <taxon>Flavobacteriales</taxon>
        <taxon>Flavobacteriaceae</taxon>
        <taxon>Maribacter</taxon>
    </lineage>
</organism>
<reference evidence="1 2" key="1">
    <citation type="submission" date="2024-01" db="EMBL/GenBank/DDBJ databases">
        <title>Maribacter spp. originated from different algae showed divergent polysaccharides utilization ability.</title>
        <authorList>
            <person name="Wang H."/>
            <person name="Wu Y."/>
        </authorList>
    </citation>
    <scope>NUCLEOTIDE SEQUENCE [LARGE SCALE GENOMIC DNA]</scope>
    <source>
        <strain evidence="1 2">PR1</strain>
    </source>
</reference>
<proteinExistence type="predicted"/>
<protein>
    <recommendedName>
        <fullName evidence="3">Outer membrane protein beta-barrel domain-containing protein</fullName>
    </recommendedName>
</protein>
<name>A0ABU7IWR5_9FLAO</name>
<dbReference type="EMBL" id="JAZDDG010000007">
    <property type="protein sequence ID" value="MEE1977378.1"/>
    <property type="molecule type" value="Genomic_DNA"/>
</dbReference>
<accession>A0ABU7IWR5</accession>
<keyword evidence="2" id="KW-1185">Reference proteome</keyword>
<evidence type="ECO:0000313" key="2">
    <source>
        <dbReference type="Proteomes" id="UP001356308"/>
    </source>
</evidence>